<sequence length="366" mass="38732">MNNSTTTASERADFRSSLRDFFTDTSPETRVREVIATDAGIDEAAWRGLATDLGVAGLLIPEEFGGQGMGMAEMAVALEEASRALAVVPLLATGVLAPIAIQLAGDVAANAEVLPSIADGSEIITLALLDSAGVDTVAREENGWSLYGSKTAVLNASVANRILVVATTTSGTGLFLVDAKASGLVVTSQKSLDLTRTTSLVTFEGVAATRIGGEYSEALKALTAYGRIAVSAELMGMSEKLMEVSVEYAKTRVQFGKPIGAFQAIKHRCSEMFSHVESMRAAVETSSLVDPADSVSLHEQSLVVKAYCARFAPWVAEATIQVHGGIGFTWEHCAHLYLRRVKTDEILFGDALACRNQLQQLLGLTA</sequence>
<dbReference type="InterPro" id="IPR037069">
    <property type="entry name" value="AcylCoA_DH/ox_N_sf"/>
</dbReference>
<evidence type="ECO:0000313" key="8">
    <source>
        <dbReference type="EMBL" id="CAB4620527.1"/>
    </source>
</evidence>
<dbReference type="InterPro" id="IPR046373">
    <property type="entry name" value="Acyl-CoA_Oxase/DH_mid-dom_sf"/>
</dbReference>
<comment type="similarity">
    <text evidence="2">Belongs to the acyl-CoA dehydrogenase family.</text>
</comment>
<dbReference type="InterPro" id="IPR013786">
    <property type="entry name" value="AcylCoA_DH/ox_N"/>
</dbReference>
<dbReference type="InterPro" id="IPR036250">
    <property type="entry name" value="AcylCo_DH-like_C"/>
</dbReference>
<comment type="cofactor">
    <cofactor evidence="1">
        <name>FAD</name>
        <dbReference type="ChEBI" id="CHEBI:57692"/>
    </cofactor>
</comment>
<dbReference type="Pfam" id="PF00441">
    <property type="entry name" value="Acyl-CoA_dh_1"/>
    <property type="match status" value="1"/>
</dbReference>
<evidence type="ECO:0000256" key="4">
    <source>
        <dbReference type="ARBA" id="ARBA00022827"/>
    </source>
</evidence>
<evidence type="ECO:0000256" key="3">
    <source>
        <dbReference type="ARBA" id="ARBA00022630"/>
    </source>
</evidence>
<dbReference type="PANTHER" id="PTHR43884">
    <property type="entry name" value="ACYL-COA DEHYDROGENASE"/>
    <property type="match status" value="1"/>
</dbReference>
<keyword evidence="4" id="KW-0274">FAD</keyword>
<reference evidence="8" key="1">
    <citation type="submission" date="2020-05" db="EMBL/GenBank/DDBJ databases">
        <authorList>
            <person name="Chiriac C."/>
            <person name="Salcher M."/>
            <person name="Ghai R."/>
            <person name="Kavagutti S V."/>
        </authorList>
    </citation>
    <scope>NUCLEOTIDE SEQUENCE</scope>
</reference>
<dbReference type="AlphaFoldDB" id="A0A6J6I896"/>
<dbReference type="EMBL" id="CAEZVB010000028">
    <property type="protein sequence ID" value="CAB4620527.1"/>
    <property type="molecule type" value="Genomic_DNA"/>
</dbReference>
<name>A0A6J6I896_9ZZZZ</name>
<evidence type="ECO:0000259" key="6">
    <source>
        <dbReference type="Pfam" id="PF00441"/>
    </source>
</evidence>
<dbReference type="InterPro" id="IPR009100">
    <property type="entry name" value="AcylCoA_DH/oxidase_NM_dom_sf"/>
</dbReference>
<accession>A0A6J6I896</accession>
<feature type="domain" description="Acyl-CoA dehydrogenase/oxidase N-terminal" evidence="7">
    <location>
        <begin position="10"/>
        <end position="120"/>
    </location>
</feature>
<dbReference type="SUPFAM" id="SSF47203">
    <property type="entry name" value="Acyl-CoA dehydrogenase C-terminal domain-like"/>
    <property type="match status" value="1"/>
</dbReference>
<dbReference type="Pfam" id="PF02771">
    <property type="entry name" value="Acyl-CoA_dh_N"/>
    <property type="match status" value="1"/>
</dbReference>
<dbReference type="InterPro" id="IPR009075">
    <property type="entry name" value="AcylCo_DH/oxidase_C"/>
</dbReference>
<evidence type="ECO:0000256" key="1">
    <source>
        <dbReference type="ARBA" id="ARBA00001974"/>
    </source>
</evidence>
<dbReference type="Gene3D" id="2.40.110.10">
    <property type="entry name" value="Butyryl-CoA Dehydrogenase, subunit A, domain 2"/>
    <property type="match status" value="1"/>
</dbReference>
<proteinExistence type="inferred from homology"/>
<gene>
    <name evidence="8" type="ORF">UFOPK1908_00747</name>
    <name evidence="9" type="ORF">UFOPK3576_00212</name>
</gene>
<dbReference type="PANTHER" id="PTHR43884:SF20">
    <property type="entry name" value="ACYL-COA DEHYDROGENASE FADE28"/>
    <property type="match status" value="1"/>
</dbReference>
<evidence type="ECO:0000259" key="7">
    <source>
        <dbReference type="Pfam" id="PF02771"/>
    </source>
</evidence>
<dbReference type="GO" id="GO:0050660">
    <property type="term" value="F:flavin adenine dinucleotide binding"/>
    <property type="evidence" value="ECO:0007669"/>
    <property type="project" value="InterPro"/>
</dbReference>
<dbReference type="Gene3D" id="1.20.140.10">
    <property type="entry name" value="Butyryl-CoA Dehydrogenase, subunit A, domain 3"/>
    <property type="match status" value="1"/>
</dbReference>
<dbReference type="GO" id="GO:0003995">
    <property type="term" value="F:acyl-CoA dehydrogenase activity"/>
    <property type="evidence" value="ECO:0007669"/>
    <property type="project" value="TreeGrafter"/>
</dbReference>
<evidence type="ECO:0000256" key="2">
    <source>
        <dbReference type="ARBA" id="ARBA00009347"/>
    </source>
</evidence>
<dbReference type="SUPFAM" id="SSF56645">
    <property type="entry name" value="Acyl-CoA dehydrogenase NM domain-like"/>
    <property type="match status" value="1"/>
</dbReference>
<feature type="domain" description="Acyl-CoA dehydrogenase/oxidase C-terminal" evidence="6">
    <location>
        <begin position="223"/>
        <end position="351"/>
    </location>
</feature>
<evidence type="ECO:0000256" key="5">
    <source>
        <dbReference type="ARBA" id="ARBA00023002"/>
    </source>
</evidence>
<dbReference type="CDD" id="cd00567">
    <property type="entry name" value="ACAD"/>
    <property type="match status" value="1"/>
</dbReference>
<protein>
    <submittedName>
        <fullName evidence="8">Unannotated protein</fullName>
    </submittedName>
</protein>
<keyword evidence="3" id="KW-0285">Flavoprotein</keyword>
<organism evidence="8">
    <name type="scientific">freshwater metagenome</name>
    <dbReference type="NCBI Taxonomy" id="449393"/>
    <lineage>
        <taxon>unclassified sequences</taxon>
        <taxon>metagenomes</taxon>
        <taxon>ecological metagenomes</taxon>
    </lineage>
</organism>
<keyword evidence="5" id="KW-0560">Oxidoreductase</keyword>
<dbReference type="EMBL" id="CAFBMO010000005">
    <property type="protein sequence ID" value="CAB4896378.1"/>
    <property type="molecule type" value="Genomic_DNA"/>
</dbReference>
<dbReference type="Gene3D" id="1.10.540.10">
    <property type="entry name" value="Acyl-CoA dehydrogenase/oxidase, N-terminal domain"/>
    <property type="match status" value="1"/>
</dbReference>
<evidence type="ECO:0000313" key="9">
    <source>
        <dbReference type="EMBL" id="CAB4896378.1"/>
    </source>
</evidence>